<keyword evidence="3" id="KW-0813">Transport</keyword>
<keyword evidence="5" id="KW-0653">Protein transport</keyword>
<evidence type="ECO:0000256" key="8">
    <source>
        <dbReference type="ARBA" id="ARBA00023136"/>
    </source>
</evidence>
<dbReference type="FunFam" id="1.10.287.110:FF:000006">
    <property type="entry name" value="Import inner membrane translocase subunit TIM16"/>
    <property type="match status" value="1"/>
</dbReference>
<organism evidence="10 11">
    <name type="scientific">Stichopus japonicus</name>
    <name type="common">Sea cucumber</name>
    <dbReference type="NCBI Taxonomy" id="307972"/>
    <lineage>
        <taxon>Eukaryota</taxon>
        <taxon>Metazoa</taxon>
        <taxon>Echinodermata</taxon>
        <taxon>Eleutherozoa</taxon>
        <taxon>Echinozoa</taxon>
        <taxon>Holothuroidea</taxon>
        <taxon>Aspidochirotacea</taxon>
        <taxon>Aspidochirotida</taxon>
        <taxon>Stichopodidae</taxon>
        <taxon>Apostichopus</taxon>
    </lineage>
</organism>
<sequence>MFEIIDESLEADGSSFIEKLHLQRHPFIDLFDSIFFCYILKAAKYLAQIIVLGGQVVGRAFAKALRQEIQASQQAAKQRGGGQAGAKTAAANSLSGMTVEEAQKILNISKVDAAEVSKSYDHLFAVNDKKKGGSFYLQSKVVRAKERLDSELKLAEQAKGRTIADSNTDNTQGDPRT</sequence>
<dbReference type="Gene3D" id="1.10.287.110">
    <property type="entry name" value="DnaJ domain"/>
    <property type="match status" value="1"/>
</dbReference>
<dbReference type="PANTHER" id="PTHR12388:SF0">
    <property type="entry name" value="MITOCHONDRIAL IMPORT INNER MEMBRANE TRANSLOCASE SUBUNIT TIM16"/>
    <property type="match status" value="1"/>
</dbReference>
<evidence type="ECO:0000256" key="3">
    <source>
        <dbReference type="ARBA" id="ARBA00022448"/>
    </source>
</evidence>
<gene>
    <name evidence="10" type="ORF">BSL78_15753</name>
</gene>
<evidence type="ECO:0000256" key="2">
    <source>
        <dbReference type="ARBA" id="ARBA00008817"/>
    </source>
</evidence>
<name>A0A2G8KH97_STIJA</name>
<keyword evidence="8" id="KW-0472">Membrane</keyword>
<evidence type="ECO:0000256" key="5">
    <source>
        <dbReference type="ARBA" id="ARBA00022927"/>
    </source>
</evidence>
<evidence type="ECO:0000313" key="10">
    <source>
        <dbReference type="EMBL" id="PIK47366.1"/>
    </source>
</evidence>
<dbReference type="Pfam" id="PF03656">
    <property type="entry name" value="Pam16"/>
    <property type="match status" value="1"/>
</dbReference>
<evidence type="ECO:0008006" key="12">
    <source>
        <dbReference type="Google" id="ProtNLM"/>
    </source>
</evidence>
<feature type="region of interest" description="Disordered" evidence="9">
    <location>
        <begin position="156"/>
        <end position="177"/>
    </location>
</feature>
<evidence type="ECO:0000256" key="4">
    <source>
        <dbReference type="ARBA" id="ARBA00022792"/>
    </source>
</evidence>
<evidence type="ECO:0000256" key="9">
    <source>
        <dbReference type="SAM" id="MobiDB-lite"/>
    </source>
</evidence>
<comment type="subcellular location">
    <subcellularLocation>
        <location evidence="1">Mitochondrion inner membrane</location>
        <topology evidence="1">Peripheral membrane protein</topology>
    </subcellularLocation>
</comment>
<dbReference type="STRING" id="307972.A0A2G8KH97"/>
<comment type="caution">
    <text evidence="10">The sequence shown here is derived from an EMBL/GenBank/DDBJ whole genome shotgun (WGS) entry which is preliminary data.</text>
</comment>
<dbReference type="PANTHER" id="PTHR12388">
    <property type="entry name" value="MITOCHONDRIA ASSOCIATED GRANULOCYTE MACROPHAGE CSF SIGNALING MOLECULE"/>
    <property type="match status" value="1"/>
</dbReference>
<dbReference type="GO" id="GO:0005744">
    <property type="term" value="C:TIM23 mitochondrial import inner membrane translocase complex"/>
    <property type="evidence" value="ECO:0007669"/>
    <property type="project" value="InterPro"/>
</dbReference>
<feature type="compositionally biased region" description="Polar residues" evidence="9">
    <location>
        <begin position="164"/>
        <end position="177"/>
    </location>
</feature>
<dbReference type="AlphaFoldDB" id="A0A2G8KH97"/>
<evidence type="ECO:0000256" key="7">
    <source>
        <dbReference type="ARBA" id="ARBA00023128"/>
    </source>
</evidence>
<keyword evidence="7" id="KW-0496">Mitochondrion</keyword>
<proteinExistence type="inferred from homology"/>
<keyword evidence="11" id="KW-1185">Reference proteome</keyword>
<keyword evidence="6" id="KW-0811">Translocation</keyword>
<protein>
    <recommendedName>
        <fullName evidence="12">Mitochondrial import inner membrane translocase subunit Tim16</fullName>
    </recommendedName>
</protein>
<evidence type="ECO:0000256" key="6">
    <source>
        <dbReference type="ARBA" id="ARBA00023010"/>
    </source>
</evidence>
<dbReference type="GO" id="GO:0030150">
    <property type="term" value="P:protein import into mitochondrial matrix"/>
    <property type="evidence" value="ECO:0007669"/>
    <property type="project" value="InterPro"/>
</dbReference>
<evidence type="ECO:0000313" key="11">
    <source>
        <dbReference type="Proteomes" id="UP000230750"/>
    </source>
</evidence>
<dbReference type="InterPro" id="IPR005341">
    <property type="entry name" value="Tim16"/>
</dbReference>
<reference evidence="10 11" key="1">
    <citation type="journal article" date="2017" name="PLoS Biol.">
        <title>The sea cucumber genome provides insights into morphological evolution and visceral regeneration.</title>
        <authorList>
            <person name="Zhang X."/>
            <person name="Sun L."/>
            <person name="Yuan J."/>
            <person name="Sun Y."/>
            <person name="Gao Y."/>
            <person name="Zhang L."/>
            <person name="Li S."/>
            <person name="Dai H."/>
            <person name="Hamel J.F."/>
            <person name="Liu C."/>
            <person name="Yu Y."/>
            <person name="Liu S."/>
            <person name="Lin W."/>
            <person name="Guo K."/>
            <person name="Jin S."/>
            <person name="Xu P."/>
            <person name="Storey K.B."/>
            <person name="Huan P."/>
            <person name="Zhang T."/>
            <person name="Zhou Y."/>
            <person name="Zhang J."/>
            <person name="Lin C."/>
            <person name="Li X."/>
            <person name="Xing L."/>
            <person name="Huo D."/>
            <person name="Sun M."/>
            <person name="Wang L."/>
            <person name="Mercier A."/>
            <person name="Li F."/>
            <person name="Yang H."/>
            <person name="Xiang J."/>
        </authorList>
    </citation>
    <scope>NUCLEOTIDE SEQUENCE [LARGE SCALE GENOMIC DNA]</scope>
    <source>
        <strain evidence="10">Shaxun</strain>
        <tissue evidence="10">Muscle</tissue>
    </source>
</reference>
<keyword evidence="4" id="KW-0999">Mitochondrion inner membrane</keyword>
<evidence type="ECO:0000256" key="1">
    <source>
        <dbReference type="ARBA" id="ARBA00004637"/>
    </source>
</evidence>
<dbReference type="EMBL" id="MRZV01000584">
    <property type="protein sequence ID" value="PIK47366.1"/>
    <property type="molecule type" value="Genomic_DNA"/>
</dbReference>
<comment type="similarity">
    <text evidence="2">Belongs to the TIM16/PAM16 family.</text>
</comment>
<dbReference type="OrthoDB" id="10262892at2759"/>
<accession>A0A2G8KH97</accession>
<dbReference type="Proteomes" id="UP000230750">
    <property type="component" value="Unassembled WGS sequence"/>
</dbReference>
<dbReference type="InterPro" id="IPR036869">
    <property type="entry name" value="J_dom_sf"/>
</dbReference>